<feature type="transmembrane region" description="Helical" evidence="6">
    <location>
        <begin position="88"/>
        <end position="106"/>
    </location>
</feature>
<keyword evidence="5 6" id="KW-0472">Membrane</keyword>
<proteinExistence type="predicted"/>
<dbReference type="PANTHER" id="PTHR42770">
    <property type="entry name" value="AMINO ACID TRANSPORTER-RELATED"/>
    <property type="match status" value="1"/>
</dbReference>
<dbReference type="PANTHER" id="PTHR42770:SF16">
    <property type="entry name" value="AMINO ACID PERMEASE"/>
    <property type="match status" value="1"/>
</dbReference>
<dbReference type="EMBL" id="BOMV01000107">
    <property type="protein sequence ID" value="GIF01624.1"/>
    <property type="molecule type" value="Genomic_DNA"/>
</dbReference>
<comment type="subcellular location">
    <subcellularLocation>
        <location evidence="1">Cell membrane</location>
        <topology evidence="1">Multi-pass membrane protein</topology>
    </subcellularLocation>
</comment>
<name>A0A919K7R2_9ACTN</name>
<organism evidence="7 8">
    <name type="scientific">Paractinoplanes rishiriensis</name>
    <dbReference type="NCBI Taxonomy" id="1050105"/>
    <lineage>
        <taxon>Bacteria</taxon>
        <taxon>Bacillati</taxon>
        <taxon>Actinomycetota</taxon>
        <taxon>Actinomycetes</taxon>
        <taxon>Micromonosporales</taxon>
        <taxon>Micromonosporaceae</taxon>
        <taxon>Paractinoplanes</taxon>
    </lineage>
</organism>
<feature type="transmembrane region" description="Helical" evidence="6">
    <location>
        <begin position="12"/>
        <end position="31"/>
    </location>
</feature>
<feature type="transmembrane region" description="Helical" evidence="6">
    <location>
        <begin position="323"/>
        <end position="344"/>
    </location>
</feature>
<dbReference type="PIRSF" id="PIRSF006060">
    <property type="entry name" value="AA_transporter"/>
    <property type="match status" value="1"/>
</dbReference>
<dbReference type="GO" id="GO:0005886">
    <property type="term" value="C:plasma membrane"/>
    <property type="evidence" value="ECO:0007669"/>
    <property type="project" value="UniProtKB-SubCell"/>
</dbReference>
<feature type="transmembrane region" description="Helical" evidence="6">
    <location>
        <begin position="364"/>
        <end position="383"/>
    </location>
</feature>
<feature type="transmembrane region" description="Helical" evidence="6">
    <location>
        <begin position="113"/>
        <end position="133"/>
    </location>
</feature>
<keyword evidence="2" id="KW-1003">Cell membrane</keyword>
<comment type="caution">
    <text evidence="7">The sequence shown here is derived from an EMBL/GenBank/DDBJ whole genome shotgun (WGS) entry which is preliminary data.</text>
</comment>
<dbReference type="GO" id="GO:0022857">
    <property type="term" value="F:transmembrane transporter activity"/>
    <property type="evidence" value="ECO:0007669"/>
    <property type="project" value="InterPro"/>
</dbReference>
<evidence type="ECO:0000256" key="3">
    <source>
        <dbReference type="ARBA" id="ARBA00022692"/>
    </source>
</evidence>
<keyword evidence="4 6" id="KW-1133">Transmembrane helix</keyword>
<feature type="transmembrane region" description="Helical" evidence="6">
    <location>
        <begin position="52"/>
        <end position="76"/>
    </location>
</feature>
<gene>
    <name evidence="7" type="ORF">Ari01nite_90880</name>
</gene>
<dbReference type="Pfam" id="PF13520">
    <property type="entry name" value="AA_permease_2"/>
    <property type="match status" value="1"/>
</dbReference>
<protein>
    <submittedName>
        <fullName evidence="7">Amino acid transporter</fullName>
    </submittedName>
</protein>
<accession>A0A919K7R2</accession>
<dbReference type="AlphaFoldDB" id="A0A919K7R2"/>
<dbReference type="InterPro" id="IPR050367">
    <property type="entry name" value="APC_superfamily"/>
</dbReference>
<feature type="transmembrane region" description="Helical" evidence="6">
    <location>
        <begin position="395"/>
        <end position="415"/>
    </location>
</feature>
<feature type="transmembrane region" description="Helical" evidence="6">
    <location>
        <begin position="289"/>
        <end position="311"/>
    </location>
</feature>
<evidence type="ECO:0000256" key="6">
    <source>
        <dbReference type="SAM" id="Phobius"/>
    </source>
</evidence>
<dbReference type="Proteomes" id="UP000636960">
    <property type="component" value="Unassembled WGS sequence"/>
</dbReference>
<reference evidence="7" key="1">
    <citation type="submission" date="2021-01" db="EMBL/GenBank/DDBJ databases">
        <title>Whole genome shotgun sequence of Actinoplanes rishiriensis NBRC 108556.</title>
        <authorList>
            <person name="Komaki H."/>
            <person name="Tamura T."/>
        </authorList>
    </citation>
    <scope>NUCLEOTIDE SEQUENCE</scope>
    <source>
        <strain evidence="7">NBRC 108556</strain>
    </source>
</reference>
<keyword evidence="3 6" id="KW-0812">Transmembrane</keyword>
<sequence>MFGVLGVVGVPLAFGLVMAVMRLFMVGYVAVGKHVRHGAPFYAQLARGLNPAVGLAGAGVAFVGYNALQISLFGLIGTKAVELLDGRWWVWALVAGLLVLAVGQYPGRKVARVVGLLLALEIGVMVLFTAAGFSQPAGGQVSTRVFAPSALMVAGAVAGVLVFAVASFAGVESVLAYAEEATSDQAVARAARWAVLFCGVLYAVAAWAYITWLGLDNVGKAAEDASQPLVLLSAMFGTGITKLAIGLLLTSVLAAQVAFHAIVARYVFALARERVLPARWGAFSRGAQGGAPLGGSAVQAATSVVVVAGFMAGGADPMTMFTWLSTTGALCILLLLTLASWSALRFFEKGLGGAEPEWLRRTPFAGAIVGAVAVVFMASNLGTLLDTPPGSAKPWLIAVPIVAFAGTGLLTGAVLRRTHRDIYNGISYGVPDPILVRDDRLAGVEL</sequence>
<evidence type="ECO:0000256" key="5">
    <source>
        <dbReference type="ARBA" id="ARBA00023136"/>
    </source>
</evidence>
<keyword evidence="8" id="KW-1185">Reference proteome</keyword>
<dbReference type="InterPro" id="IPR002293">
    <property type="entry name" value="AA/rel_permease1"/>
</dbReference>
<feature type="transmembrane region" description="Helical" evidence="6">
    <location>
        <begin position="145"/>
        <end position="178"/>
    </location>
</feature>
<evidence type="ECO:0000256" key="4">
    <source>
        <dbReference type="ARBA" id="ARBA00022989"/>
    </source>
</evidence>
<evidence type="ECO:0000256" key="1">
    <source>
        <dbReference type="ARBA" id="ARBA00004651"/>
    </source>
</evidence>
<evidence type="ECO:0000313" key="7">
    <source>
        <dbReference type="EMBL" id="GIF01624.1"/>
    </source>
</evidence>
<evidence type="ECO:0000313" key="8">
    <source>
        <dbReference type="Proteomes" id="UP000636960"/>
    </source>
</evidence>
<dbReference type="Gene3D" id="1.20.1740.10">
    <property type="entry name" value="Amino acid/polyamine transporter I"/>
    <property type="match status" value="1"/>
</dbReference>
<feature type="transmembrane region" description="Helical" evidence="6">
    <location>
        <begin position="190"/>
        <end position="210"/>
    </location>
</feature>
<evidence type="ECO:0000256" key="2">
    <source>
        <dbReference type="ARBA" id="ARBA00022475"/>
    </source>
</evidence>